<feature type="transmembrane region" description="Helical" evidence="8">
    <location>
        <begin position="106"/>
        <end position="123"/>
    </location>
</feature>
<reference evidence="9 10" key="1">
    <citation type="journal article" date="2008" name="Int. J. Syst. Evol. Microbiol.">
        <title>Description of Roseateles aquatilis sp. nov. and Roseateles terrae sp. nov., in the class Betaproteobacteria, and emended description of the genus Roseateles.</title>
        <authorList>
            <person name="Gomila M."/>
            <person name="Bowien B."/>
            <person name="Falsen E."/>
            <person name="Moore E.R."/>
            <person name="Lalucat J."/>
        </authorList>
    </citation>
    <scope>NUCLEOTIDE SEQUENCE [LARGE SCALE GENOMIC DNA]</scope>
    <source>
        <strain evidence="9 10">CCUG 48205</strain>
    </source>
</reference>
<feature type="transmembrane region" description="Helical" evidence="8">
    <location>
        <begin position="135"/>
        <end position="160"/>
    </location>
</feature>
<feature type="transmembrane region" description="Helical" evidence="8">
    <location>
        <begin position="230"/>
        <end position="248"/>
    </location>
</feature>
<feature type="transmembrane region" description="Helical" evidence="8">
    <location>
        <begin position="74"/>
        <end position="94"/>
    </location>
</feature>
<dbReference type="PANTHER" id="PTHR30269:SF32">
    <property type="entry name" value="MEMBRANE TRANSPORTER PROTEIN-RELATED"/>
    <property type="match status" value="1"/>
</dbReference>
<protein>
    <recommendedName>
        <fullName evidence="8">Probable membrane transporter protein</fullName>
    </recommendedName>
</protein>
<keyword evidence="10" id="KW-1185">Reference proteome</keyword>
<keyword evidence="4 8" id="KW-1003">Cell membrane</keyword>
<name>A0A2D0ALR9_9BURK</name>
<keyword evidence="6 8" id="KW-1133">Transmembrane helix</keyword>
<evidence type="ECO:0000256" key="3">
    <source>
        <dbReference type="ARBA" id="ARBA00022448"/>
    </source>
</evidence>
<sequence length="251" mass="26372">MRRMDMTSFAALAPWLGIGAVFVLAGGVKGVTGMGLPTVAMSLLGLWMAPAQAAALLVMPSLVTNVAQCQGPAWRRLVTMLWPVWLGMVVMTVWSPDLASLAPIDARLALGIILVVYGLWGLWKPVVPQVSPRAWWIGLLAGLATGFVTASTAVFVLPLVPYLQALKLDKDTMIQALGLSFTVATLSLAARLHAFDGGGLLSMPSFVALVAAVAGLGVGAAVRARISAVAFQRALFLVFIALGIANLWRAL</sequence>
<feature type="transmembrane region" description="Helical" evidence="8">
    <location>
        <begin position="172"/>
        <end position="194"/>
    </location>
</feature>
<evidence type="ECO:0000256" key="5">
    <source>
        <dbReference type="ARBA" id="ARBA00022692"/>
    </source>
</evidence>
<dbReference type="PANTHER" id="PTHR30269">
    <property type="entry name" value="TRANSMEMBRANE PROTEIN YFCA"/>
    <property type="match status" value="1"/>
</dbReference>
<dbReference type="EMBL" id="NIOF01000026">
    <property type="protein sequence ID" value="OWQ83061.1"/>
    <property type="molecule type" value="Genomic_DNA"/>
</dbReference>
<dbReference type="Proteomes" id="UP000197468">
    <property type="component" value="Unassembled WGS sequence"/>
</dbReference>
<evidence type="ECO:0000256" key="4">
    <source>
        <dbReference type="ARBA" id="ARBA00022475"/>
    </source>
</evidence>
<dbReference type="AlphaFoldDB" id="A0A2D0ALR9"/>
<feature type="transmembrane region" description="Helical" evidence="8">
    <location>
        <begin position="206"/>
        <end position="224"/>
    </location>
</feature>
<feature type="transmembrane region" description="Helical" evidence="8">
    <location>
        <begin position="41"/>
        <end position="62"/>
    </location>
</feature>
<organism evidence="9 10">
    <name type="scientific">Roseateles aquatilis</name>
    <dbReference type="NCBI Taxonomy" id="431061"/>
    <lineage>
        <taxon>Bacteria</taxon>
        <taxon>Pseudomonadati</taxon>
        <taxon>Pseudomonadota</taxon>
        <taxon>Betaproteobacteria</taxon>
        <taxon>Burkholderiales</taxon>
        <taxon>Sphaerotilaceae</taxon>
        <taxon>Roseateles</taxon>
    </lineage>
</organism>
<dbReference type="GO" id="GO:0005886">
    <property type="term" value="C:plasma membrane"/>
    <property type="evidence" value="ECO:0007669"/>
    <property type="project" value="UniProtKB-SubCell"/>
</dbReference>
<comment type="caution">
    <text evidence="9">The sequence shown here is derived from an EMBL/GenBank/DDBJ whole genome shotgun (WGS) entry which is preliminary data.</text>
</comment>
<keyword evidence="5 8" id="KW-0812">Transmembrane</keyword>
<dbReference type="InterPro" id="IPR002781">
    <property type="entry name" value="TM_pro_TauE-like"/>
</dbReference>
<evidence type="ECO:0000313" key="9">
    <source>
        <dbReference type="EMBL" id="OWQ83061.1"/>
    </source>
</evidence>
<evidence type="ECO:0000256" key="2">
    <source>
        <dbReference type="ARBA" id="ARBA00009142"/>
    </source>
</evidence>
<evidence type="ECO:0000256" key="8">
    <source>
        <dbReference type="RuleBase" id="RU363041"/>
    </source>
</evidence>
<evidence type="ECO:0000313" key="10">
    <source>
        <dbReference type="Proteomes" id="UP000197468"/>
    </source>
</evidence>
<accession>A0A2D0ALR9</accession>
<dbReference type="InterPro" id="IPR052017">
    <property type="entry name" value="TSUP"/>
</dbReference>
<proteinExistence type="inferred from homology"/>
<evidence type="ECO:0000256" key="6">
    <source>
        <dbReference type="ARBA" id="ARBA00022989"/>
    </source>
</evidence>
<dbReference type="Pfam" id="PF01925">
    <property type="entry name" value="TauE"/>
    <property type="match status" value="1"/>
</dbReference>
<keyword evidence="7 8" id="KW-0472">Membrane</keyword>
<gene>
    <name evidence="9" type="ORF">CDN99_27395</name>
</gene>
<comment type="similarity">
    <text evidence="2 8">Belongs to the 4-toluene sulfonate uptake permease (TSUP) (TC 2.A.102) family.</text>
</comment>
<evidence type="ECO:0000256" key="1">
    <source>
        <dbReference type="ARBA" id="ARBA00004651"/>
    </source>
</evidence>
<keyword evidence="3" id="KW-0813">Transport</keyword>
<dbReference type="OrthoDB" id="9800873at2"/>
<evidence type="ECO:0000256" key="7">
    <source>
        <dbReference type="ARBA" id="ARBA00023136"/>
    </source>
</evidence>
<comment type="subcellular location">
    <subcellularLocation>
        <location evidence="1 8">Cell membrane</location>
        <topology evidence="1 8">Multi-pass membrane protein</topology>
    </subcellularLocation>
</comment>